<comment type="caution">
    <text evidence="1">The sequence shown here is derived from an EMBL/GenBank/DDBJ whole genome shotgun (WGS) entry which is preliminary data.</text>
</comment>
<name>A0A5D0R2D8_9FLAO</name>
<dbReference type="Proteomes" id="UP000323720">
    <property type="component" value="Unassembled WGS sequence"/>
</dbReference>
<dbReference type="OrthoDB" id="10008767at2"/>
<dbReference type="RefSeq" id="WP_148404645.1">
    <property type="nucleotide sequence ID" value="NZ_VSKK01000004.1"/>
</dbReference>
<organism evidence="1 2">
    <name type="scientific">Bizionia myxarmorum</name>
    <dbReference type="NCBI Taxonomy" id="291186"/>
    <lineage>
        <taxon>Bacteria</taxon>
        <taxon>Pseudomonadati</taxon>
        <taxon>Bacteroidota</taxon>
        <taxon>Flavobacteriia</taxon>
        <taxon>Flavobacteriales</taxon>
        <taxon>Flavobacteriaceae</taxon>
        <taxon>Bizionia</taxon>
    </lineage>
</organism>
<dbReference type="EMBL" id="VSKK01000004">
    <property type="protein sequence ID" value="TYB75723.1"/>
    <property type="molecule type" value="Genomic_DNA"/>
</dbReference>
<proteinExistence type="predicted"/>
<reference evidence="1 2" key="1">
    <citation type="submission" date="2019-08" db="EMBL/GenBank/DDBJ databases">
        <title>Genomes of Antarctic Bizionia species.</title>
        <authorList>
            <person name="Bowman J.P."/>
        </authorList>
    </citation>
    <scope>NUCLEOTIDE SEQUENCE [LARGE SCALE GENOMIC DNA]</scope>
    <source>
        <strain evidence="1 2">ADA-4</strain>
    </source>
</reference>
<protein>
    <submittedName>
        <fullName evidence="1">Uncharacterized protein</fullName>
    </submittedName>
</protein>
<sequence>MHEKELEGYSTDIYGYQFIGLLNGTDIDIDIFDKKTIEALIERKVFTPFKEFLDFFDPDDSTEFDVMIFYDSKCFELNPVLVAELYNIMENIAGTRGLFLEHYVDELMLETHAIVGKKAKKKFLKKRYKKEFPKNIDFRAYSTLVECEAVLFDVNISWYENFQQFFLPQEIGVFLIKSYLTHKNNEFSFNDDVQDFSNLILQKHEDKDDIELDDLINDWRDFSVKELILKEILWLIDEIDNKNKPPTMEDLDFDKDYLDDNIVDNLSEMSLTASEVAYYIFYREYVSEKIIESKDLKRVDYWNLIGKKFKCSGPNIRKVHGKLLNDKEYRLKATLNRKKMLVKILPFLSENARKQCENDLKVIELNL</sequence>
<dbReference type="AlphaFoldDB" id="A0A5D0R2D8"/>
<keyword evidence="2" id="KW-1185">Reference proteome</keyword>
<evidence type="ECO:0000313" key="1">
    <source>
        <dbReference type="EMBL" id="TYB75723.1"/>
    </source>
</evidence>
<gene>
    <name evidence="1" type="ORF">ES674_12900</name>
</gene>
<accession>A0A5D0R2D8</accession>
<evidence type="ECO:0000313" key="2">
    <source>
        <dbReference type="Proteomes" id="UP000323720"/>
    </source>
</evidence>